<name>A0A2Z5GCU1_9BACT</name>
<sequence length="52" mass="5954">MSETAWREHAYPLKRITIELQGTRHSELASMIQELDEVKEKLLEGFHVGASS</sequence>
<organism evidence="1 2">
    <name type="scientific">Acidisarcina polymorpha</name>
    <dbReference type="NCBI Taxonomy" id="2211140"/>
    <lineage>
        <taxon>Bacteria</taxon>
        <taxon>Pseudomonadati</taxon>
        <taxon>Acidobacteriota</taxon>
        <taxon>Terriglobia</taxon>
        <taxon>Terriglobales</taxon>
        <taxon>Acidobacteriaceae</taxon>
        <taxon>Acidisarcina</taxon>
    </lineage>
</organism>
<dbReference type="AlphaFoldDB" id="A0A2Z5GCU1"/>
<keyword evidence="2" id="KW-1185">Reference proteome</keyword>
<reference evidence="1 2" key="1">
    <citation type="journal article" date="2018" name="Front. Microbiol.">
        <title>Hydrolytic Capabilities as a Key to Environmental Success: Chitinolytic and Cellulolytic Acidobacteria From Acidic Sub-arctic Soils and Boreal Peatlands.</title>
        <authorList>
            <person name="Belova S.E."/>
            <person name="Ravin N.V."/>
            <person name="Pankratov T.A."/>
            <person name="Rakitin A.L."/>
            <person name="Ivanova A.A."/>
            <person name="Beletsky A.V."/>
            <person name="Mardanov A.V."/>
            <person name="Sinninghe Damste J.S."/>
            <person name="Dedysh S.N."/>
        </authorList>
    </citation>
    <scope>NUCLEOTIDE SEQUENCE [LARGE SCALE GENOMIC DNA]</scope>
    <source>
        <strain evidence="1 2">SBC82</strain>
        <plasmid evidence="2">pacpol3</plasmid>
    </source>
</reference>
<keyword evidence="1" id="KW-0614">Plasmid</keyword>
<accession>A0A2Z5GCU1</accession>
<protein>
    <submittedName>
        <fullName evidence="1">Uncharacterized protein</fullName>
    </submittedName>
</protein>
<dbReference type="KEGG" id="abas:ACPOL_7255"/>
<evidence type="ECO:0000313" key="2">
    <source>
        <dbReference type="Proteomes" id="UP000253606"/>
    </source>
</evidence>
<dbReference type="Proteomes" id="UP000253606">
    <property type="component" value="Plasmid pACPOL3"/>
</dbReference>
<evidence type="ECO:0000313" key="1">
    <source>
        <dbReference type="EMBL" id="AXC16445.1"/>
    </source>
</evidence>
<geneLocation type="plasmid" evidence="2">
    <name>pacpol3</name>
</geneLocation>
<gene>
    <name evidence="1" type="ORF">ACPOL_7255</name>
</gene>
<dbReference type="EMBL" id="CP030844">
    <property type="protein sequence ID" value="AXC16445.1"/>
    <property type="molecule type" value="Genomic_DNA"/>
</dbReference>
<proteinExistence type="predicted"/>